<evidence type="ECO:0000256" key="8">
    <source>
        <dbReference type="ARBA" id="ARBA00022723"/>
    </source>
</evidence>
<dbReference type="PANTHER" id="PTHR32303">
    <property type="entry name" value="QUINOPROTEIN ALCOHOL DEHYDROGENASE (CYTOCHROME C)"/>
    <property type="match status" value="1"/>
</dbReference>
<evidence type="ECO:0000313" key="20">
    <source>
        <dbReference type="Proteomes" id="UP001241747"/>
    </source>
</evidence>
<evidence type="ECO:0000256" key="17">
    <source>
        <dbReference type="SAM" id="SignalP"/>
    </source>
</evidence>
<evidence type="ECO:0000256" key="7">
    <source>
        <dbReference type="ARBA" id="ARBA00022660"/>
    </source>
</evidence>
<name>A0ABU0L906_XANAG</name>
<feature type="signal peptide" evidence="17">
    <location>
        <begin position="1"/>
        <end position="40"/>
    </location>
</feature>
<keyword evidence="13 19" id="KW-0560">Oxidoreductase</keyword>
<dbReference type="InterPro" id="IPR017512">
    <property type="entry name" value="PQQ_MeOH/EtOH_DH"/>
</dbReference>
<evidence type="ECO:0000256" key="6">
    <source>
        <dbReference type="ARBA" id="ARBA00022617"/>
    </source>
</evidence>
<dbReference type="SMART" id="SM00564">
    <property type="entry name" value="PQQ"/>
    <property type="match status" value="5"/>
</dbReference>
<comment type="cofactor">
    <cofactor evidence="1">
        <name>Ca(2+)</name>
        <dbReference type="ChEBI" id="CHEBI:29108"/>
    </cofactor>
</comment>
<proteinExistence type="inferred from homology"/>
<evidence type="ECO:0000256" key="9">
    <source>
        <dbReference type="ARBA" id="ARBA00022729"/>
    </source>
</evidence>
<dbReference type="EC" id="1.1.9.1" evidence="19"/>
<keyword evidence="9 17" id="KW-0732">Signal</keyword>
<evidence type="ECO:0000256" key="11">
    <source>
        <dbReference type="ARBA" id="ARBA00022891"/>
    </source>
</evidence>
<dbReference type="PRINTS" id="PR00605">
    <property type="entry name" value="CYTCHROMECIC"/>
</dbReference>
<reference evidence="19 20" key="1">
    <citation type="submission" date="2023-07" db="EMBL/GenBank/DDBJ databases">
        <title>Genomic Encyclopedia of Type Strains, Phase IV (KMG-IV): sequencing the most valuable type-strain genomes for metagenomic binning, comparative biology and taxonomic classification.</title>
        <authorList>
            <person name="Goeker M."/>
        </authorList>
    </citation>
    <scope>NUCLEOTIDE SEQUENCE [LARGE SCALE GENOMIC DNA]</scope>
    <source>
        <strain evidence="19 20">DSM 3770</strain>
    </source>
</reference>
<dbReference type="InterPro" id="IPR001479">
    <property type="entry name" value="Quinoprotein_DH_CS"/>
</dbReference>
<dbReference type="PROSITE" id="PS51007">
    <property type="entry name" value="CYTC"/>
    <property type="match status" value="1"/>
</dbReference>
<comment type="cofactor">
    <cofactor evidence="3">
        <name>pyrroloquinoline quinone</name>
        <dbReference type="ChEBI" id="CHEBI:58442"/>
    </cofactor>
</comment>
<comment type="caution">
    <text evidence="19">The sequence shown here is derived from an EMBL/GenBank/DDBJ whole genome shotgun (WGS) entry which is preliminary data.</text>
</comment>
<keyword evidence="15" id="KW-1015">Disulfide bond</keyword>
<feature type="chain" id="PRO_5047139350" evidence="17">
    <location>
        <begin position="41"/>
        <end position="717"/>
    </location>
</feature>
<dbReference type="Gene3D" id="2.140.10.10">
    <property type="entry name" value="Quinoprotein alcohol dehydrogenase-like superfamily"/>
    <property type="match status" value="1"/>
</dbReference>
<feature type="domain" description="Cytochrome c" evidence="18">
    <location>
        <begin position="622"/>
        <end position="700"/>
    </location>
</feature>
<dbReference type="SUPFAM" id="SSF46626">
    <property type="entry name" value="Cytochrome c"/>
    <property type="match status" value="1"/>
</dbReference>
<comment type="similarity">
    <text evidence="4">Belongs to the bacterial PQQ dehydrogenase family.</text>
</comment>
<sequence length="717" mass="77963">MVSREHPSRGGSGRQVRTAGSRLARLLAAALALSPVAARAADVTAERIIGLEKGGDQWLSHGRGYAEQRYVPLDQINDRNVNQLGLAFSLDFDTDRGFEATPLVADGVLYASMAWSQVVAIDARTGKILWHYDPQVDRAKGNDLCCDAVNRGVALWGDKVFVGTVDGRLVALDRGTGKVVWQQQTFDPSKPYTITGAPRVVKGKVVIGNGGAEFGVRGFFSAYDADTGKLVWRFYTVPGDPAKPYEHPELEMAAKTWKGDDYWKKYGGGGTVWDSMAYDPELDLLYVGTGNGSPWNRDIRSPGGGDNLFLSSILAIKPDTGRLAWYYQVTPGDAWDFTATQQMILADLEIDGATRKVLMQAPKNGFFYVLDRQTGKLISAEKFGKVTWAERIDLSTGRPVEAPGVRYEDKPIVMWPSPFGAHNWMSMSFNPKTGLVYIPYQEVPGVYRNEKDFTFVPHSFNTATGFSDFTEMPRDLVSGALVAWDPVRQKAAWRVPYPYIWNGGTLTTAGNLVFQGTAEGRFLAYAADSGKTLWEFPGRDGIVAAPVSYALDGQQYVAVLTGWAGAAVMFGGEAMQAPRTGLKNRLLVFKVGGTAKLEEPTDSAAVRQPPNLRRDRQQASADTIARGSLLYHSNCSRCHGVSLKTTGRTPDLRQSSDDVRGAFSDIVLKGVLQAAGMPSFAGRLTQADVSAIKAYVVDTEQKALAPAQNAAAPAAKP</sequence>
<evidence type="ECO:0000256" key="4">
    <source>
        <dbReference type="ARBA" id="ARBA00008156"/>
    </source>
</evidence>
<dbReference type="GO" id="GO:0016491">
    <property type="term" value="F:oxidoreductase activity"/>
    <property type="evidence" value="ECO:0007669"/>
    <property type="project" value="UniProtKB-KW"/>
</dbReference>
<evidence type="ECO:0000259" key="18">
    <source>
        <dbReference type="PROSITE" id="PS51007"/>
    </source>
</evidence>
<evidence type="ECO:0000256" key="13">
    <source>
        <dbReference type="ARBA" id="ARBA00023002"/>
    </source>
</evidence>
<dbReference type="RefSeq" id="WP_237346184.1">
    <property type="nucleotide sequence ID" value="NZ_JABWGX010000016.1"/>
</dbReference>
<keyword evidence="6 16" id="KW-0349">Heme</keyword>
<comment type="cofactor">
    <cofactor evidence="2">
        <name>heme c</name>
        <dbReference type="ChEBI" id="CHEBI:61717"/>
    </cofactor>
</comment>
<dbReference type="InterPro" id="IPR011047">
    <property type="entry name" value="Quinoprotein_ADH-like_sf"/>
</dbReference>
<dbReference type="Gene3D" id="1.10.760.10">
    <property type="entry name" value="Cytochrome c-like domain"/>
    <property type="match status" value="1"/>
</dbReference>
<evidence type="ECO:0000256" key="12">
    <source>
        <dbReference type="ARBA" id="ARBA00022982"/>
    </source>
</evidence>
<keyword evidence="12" id="KW-0249">Electron transport</keyword>
<evidence type="ECO:0000313" key="19">
    <source>
        <dbReference type="EMBL" id="MDQ0503598.1"/>
    </source>
</evidence>
<protein>
    <submittedName>
        <fullName evidence="19">Quinohemoprotein ethanol dehydrogenase</fullName>
        <ecNumber evidence="19">1.1.9.1</ecNumber>
    </submittedName>
</protein>
<keyword evidence="10" id="KW-0106">Calcium</keyword>
<dbReference type="InterPro" id="IPR009056">
    <property type="entry name" value="Cyt_c-like_dom"/>
</dbReference>
<dbReference type="Pfam" id="PF01011">
    <property type="entry name" value="PQQ"/>
    <property type="match status" value="2"/>
</dbReference>
<dbReference type="InterPro" id="IPR008168">
    <property type="entry name" value="Cyt_C_IC"/>
</dbReference>
<accession>A0ABU0L906</accession>
<keyword evidence="7" id="KW-0679">Respiratory chain</keyword>
<evidence type="ECO:0000256" key="16">
    <source>
        <dbReference type="PROSITE-ProRule" id="PRU00433"/>
    </source>
</evidence>
<keyword evidence="14 16" id="KW-0408">Iron</keyword>
<dbReference type="Pfam" id="PF13442">
    <property type="entry name" value="Cytochrome_CBB3"/>
    <property type="match status" value="1"/>
</dbReference>
<evidence type="ECO:0000256" key="2">
    <source>
        <dbReference type="ARBA" id="ARBA00001926"/>
    </source>
</evidence>
<dbReference type="InterPro" id="IPR018391">
    <property type="entry name" value="PQQ_b-propeller_rpt"/>
</dbReference>
<evidence type="ECO:0000256" key="3">
    <source>
        <dbReference type="ARBA" id="ARBA00001931"/>
    </source>
</evidence>
<dbReference type="SUPFAM" id="SSF50998">
    <property type="entry name" value="Quinoprotein alcohol dehydrogenase-like"/>
    <property type="match status" value="1"/>
</dbReference>
<evidence type="ECO:0000256" key="14">
    <source>
        <dbReference type="ARBA" id="ARBA00023004"/>
    </source>
</evidence>
<organism evidence="19 20">
    <name type="scientific">Xanthobacter agilis</name>
    <dbReference type="NCBI Taxonomy" id="47492"/>
    <lineage>
        <taxon>Bacteria</taxon>
        <taxon>Pseudomonadati</taxon>
        <taxon>Pseudomonadota</taxon>
        <taxon>Alphaproteobacteria</taxon>
        <taxon>Hyphomicrobiales</taxon>
        <taxon>Xanthobacteraceae</taxon>
        <taxon>Xanthobacter</taxon>
    </lineage>
</organism>
<dbReference type="PROSITE" id="PS00364">
    <property type="entry name" value="BACTERIAL_PQQ_2"/>
    <property type="match status" value="1"/>
</dbReference>
<dbReference type="Proteomes" id="UP001241747">
    <property type="component" value="Unassembled WGS sequence"/>
</dbReference>
<dbReference type="InterPro" id="IPR002372">
    <property type="entry name" value="PQQ_rpt_dom"/>
</dbReference>
<dbReference type="NCBIfam" id="TIGR03075">
    <property type="entry name" value="PQQ_enz_alc_DH"/>
    <property type="match status" value="1"/>
</dbReference>
<dbReference type="CDD" id="cd10279">
    <property type="entry name" value="PQQ_ADH_II"/>
    <property type="match status" value="1"/>
</dbReference>
<keyword evidence="20" id="KW-1185">Reference proteome</keyword>
<evidence type="ECO:0000256" key="15">
    <source>
        <dbReference type="ARBA" id="ARBA00023157"/>
    </source>
</evidence>
<dbReference type="InterPro" id="IPR036909">
    <property type="entry name" value="Cyt_c-like_dom_sf"/>
</dbReference>
<evidence type="ECO:0000256" key="10">
    <source>
        <dbReference type="ARBA" id="ARBA00022837"/>
    </source>
</evidence>
<gene>
    <name evidence="19" type="ORF">QOZ94_000368</name>
</gene>
<evidence type="ECO:0000256" key="5">
    <source>
        <dbReference type="ARBA" id="ARBA00022448"/>
    </source>
</evidence>
<keyword evidence="11" id="KW-0634">PQQ</keyword>
<keyword evidence="8 16" id="KW-0479">Metal-binding</keyword>
<dbReference type="EMBL" id="JAUSVY010000001">
    <property type="protein sequence ID" value="MDQ0503598.1"/>
    <property type="molecule type" value="Genomic_DNA"/>
</dbReference>
<keyword evidence="5" id="KW-0813">Transport</keyword>
<evidence type="ECO:0000256" key="1">
    <source>
        <dbReference type="ARBA" id="ARBA00001913"/>
    </source>
</evidence>